<organism evidence="2 3">
    <name type="scientific">Gymnopus androsaceus JB14</name>
    <dbReference type="NCBI Taxonomy" id="1447944"/>
    <lineage>
        <taxon>Eukaryota</taxon>
        <taxon>Fungi</taxon>
        <taxon>Dikarya</taxon>
        <taxon>Basidiomycota</taxon>
        <taxon>Agaricomycotina</taxon>
        <taxon>Agaricomycetes</taxon>
        <taxon>Agaricomycetidae</taxon>
        <taxon>Agaricales</taxon>
        <taxon>Marasmiineae</taxon>
        <taxon>Omphalotaceae</taxon>
        <taxon>Gymnopus</taxon>
    </lineage>
</organism>
<protein>
    <submittedName>
        <fullName evidence="2">Uncharacterized protein</fullName>
    </submittedName>
</protein>
<feature type="region of interest" description="Disordered" evidence="1">
    <location>
        <begin position="16"/>
        <end position="62"/>
    </location>
</feature>
<dbReference type="Proteomes" id="UP000799118">
    <property type="component" value="Unassembled WGS sequence"/>
</dbReference>
<evidence type="ECO:0000313" key="2">
    <source>
        <dbReference type="EMBL" id="KAE9401646.1"/>
    </source>
</evidence>
<dbReference type="EMBL" id="ML769444">
    <property type="protein sequence ID" value="KAE9401646.1"/>
    <property type="molecule type" value="Genomic_DNA"/>
</dbReference>
<reference evidence="2" key="1">
    <citation type="journal article" date="2019" name="Environ. Microbiol.">
        <title>Fungal ecological strategies reflected in gene transcription - a case study of two litter decomposers.</title>
        <authorList>
            <person name="Barbi F."/>
            <person name="Kohler A."/>
            <person name="Barry K."/>
            <person name="Baskaran P."/>
            <person name="Daum C."/>
            <person name="Fauchery L."/>
            <person name="Ihrmark K."/>
            <person name="Kuo A."/>
            <person name="LaButti K."/>
            <person name="Lipzen A."/>
            <person name="Morin E."/>
            <person name="Grigoriev I.V."/>
            <person name="Henrissat B."/>
            <person name="Lindahl B."/>
            <person name="Martin F."/>
        </authorList>
    </citation>
    <scope>NUCLEOTIDE SEQUENCE</scope>
    <source>
        <strain evidence="2">JB14</strain>
    </source>
</reference>
<gene>
    <name evidence="2" type="ORF">BT96DRAFT_991996</name>
</gene>
<feature type="compositionally biased region" description="Low complexity" evidence="1">
    <location>
        <begin position="35"/>
        <end position="53"/>
    </location>
</feature>
<accession>A0A6A4HTZ3</accession>
<keyword evidence="3" id="KW-1185">Reference proteome</keyword>
<evidence type="ECO:0000313" key="3">
    <source>
        <dbReference type="Proteomes" id="UP000799118"/>
    </source>
</evidence>
<evidence type="ECO:0000256" key="1">
    <source>
        <dbReference type="SAM" id="MobiDB-lite"/>
    </source>
</evidence>
<proteinExistence type="predicted"/>
<dbReference type="AlphaFoldDB" id="A0A6A4HTZ3"/>
<name>A0A6A4HTZ3_9AGAR</name>
<sequence length="131" mass="13689">MSASYVTTQPFLKETSASLPATLKSATPPPMIPKSVTSPPTTAKAPTSFPSTPKSATSPFATPMAPFLSETLRITANPTLPLDIMQGLPEPSTAPATAEQILTIPSPLVVTPVDKDQYRKDSSHPAIASSE</sequence>